<keyword evidence="2" id="KW-1185">Reference proteome</keyword>
<comment type="caution">
    <text evidence="1">The sequence shown here is derived from an EMBL/GenBank/DDBJ whole genome shotgun (WGS) entry which is preliminary data.</text>
</comment>
<sequence>MNVDHAIIHRWSIKLWSPINQLANVCHCIARKTLGWALLAFYTRYFTRYILG</sequence>
<dbReference type="EMBL" id="CALYLK010000135">
    <property type="protein sequence ID" value="CAH8225817.1"/>
    <property type="molecule type" value="Genomic_DNA"/>
</dbReference>
<accession>A0ABM9FPQ3</accession>
<protein>
    <submittedName>
        <fullName evidence="1">Uncharacterized protein</fullName>
    </submittedName>
</protein>
<reference evidence="1" key="1">
    <citation type="submission" date="2022-06" db="EMBL/GenBank/DDBJ databases">
        <authorList>
            <person name="Goudenege D."/>
            <person name="Le Roux F."/>
        </authorList>
    </citation>
    <scope>NUCLEOTIDE SEQUENCE</scope>
    <source>
        <strain evidence="1">12-063</strain>
    </source>
</reference>
<proteinExistence type="predicted"/>
<evidence type="ECO:0000313" key="2">
    <source>
        <dbReference type="Proteomes" id="UP001152658"/>
    </source>
</evidence>
<gene>
    <name evidence="1" type="ORF">VAE063_940268</name>
</gene>
<evidence type="ECO:0000313" key="1">
    <source>
        <dbReference type="EMBL" id="CAH8225817.1"/>
    </source>
</evidence>
<organism evidence="1 2">
    <name type="scientific">Vibrio aestuarianus</name>
    <dbReference type="NCBI Taxonomy" id="28171"/>
    <lineage>
        <taxon>Bacteria</taxon>
        <taxon>Pseudomonadati</taxon>
        <taxon>Pseudomonadota</taxon>
        <taxon>Gammaproteobacteria</taxon>
        <taxon>Vibrionales</taxon>
        <taxon>Vibrionaceae</taxon>
        <taxon>Vibrio</taxon>
    </lineage>
</organism>
<name>A0ABM9FPQ3_9VIBR</name>
<dbReference type="Proteomes" id="UP001152658">
    <property type="component" value="Unassembled WGS sequence"/>
</dbReference>